<name>C6XJP3_HIRBI</name>
<evidence type="ECO:0000259" key="5">
    <source>
        <dbReference type="PROSITE" id="PS51898"/>
    </source>
</evidence>
<dbReference type="Gene3D" id="3.30.160.390">
    <property type="entry name" value="Integrase, DNA-binding domain"/>
    <property type="match status" value="1"/>
</dbReference>
<evidence type="ECO:0000256" key="4">
    <source>
        <dbReference type="ARBA" id="ARBA00023172"/>
    </source>
</evidence>
<dbReference type="InterPro" id="IPR025166">
    <property type="entry name" value="Integrase_DNA_bind_dom"/>
</dbReference>
<protein>
    <submittedName>
        <fullName evidence="6">Integrase family protein</fullName>
    </submittedName>
</protein>
<dbReference type="PANTHER" id="PTHR30629:SF2">
    <property type="entry name" value="PROPHAGE INTEGRASE INTS-RELATED"/>
    <property type="match status" value="1"/>
</dbReference>
<keyword evidence="2" id="KW-0229">DNA integration</keyword>
<dbReference type="HOGENOM" id="CLU_027562_0_2_5"/>
<dbReference type="GO" id="GO:0006310">
    <property type="term" value="P:DNA recombination"/>
    <property type="evidence" value="ECO:0007669"/>
    <property type="project" value="UniProtKB-KW"/>
</dbReference>
<dbReference type="InterPro" id="IPR011010">
    <property type="entry name" value="DNA_brk_join_enz"/>
</dbReference>
<keyword evidence="4" id="KW-0233">DNA recombination</keyword>
<dbReference type="CDD" id="cd00801">
    <property type="entry name" value="INT_P4_C"/>
    <property type="match status" value="1"/>
</dbReference>
<dbReference type="Pfam" id="PF13356">
    <property type="entry name" value="Arm-DNA-bind_3"/>
    <property type="match status" value="1"/>
</dbReference>
<keyword evidence="7" id="KW-1185">Reference proteome</keyword>
<dbReference type="SUPFAM" id="SSF56349">
    <property type="entry name" value="DNA breaking-rejoining enzymes"/>
    <property type="match status" value="1"/>
</dbReference>
<gene>
    <name evidence="6" type="ordered locus">Hbal_1650</name>
</gene>
<dbReference type="Pfam" id="PF22022">
    <property type="entry name" value="Phage_int_M"/>
    <property type="match status" value="1"/>
</dbReference>
<reference evidence="7" key="1">
    <citation type="journal article" date="2011" name="J. Bacteriol.">
        <title>Genome sequences of eight morphologically diverse alphaproteobacteria.</title>
        <authorList>
            <consortium name="US DOE Joint Genome Institute"/>
            <person name="Brown P.J."/>
            <person name="Kysela D.T."/>
            <person name="Buechlein A."/>
            <person name="Hemmerich C."/>
            <person name="Brun Y.V."/>
        </authorList>
    </citation>
    <scope>NUCLEOTIDE SEQUENCE [LARGE SCALE GENOMIC DNA]</scope>
    <source>
        <strain evidence="7">ATCC 49814 / DSM 5838 / IFAM 1418</strain>
    </source>
</reference>
<dbReference type="InterPro" id="IPR002104">
    <property type="entry name" value="Integrase_catalytic"/>
</dbReference>
<dbReference type="GO" id="GO:0015074">
    <property type="term" value="P:DNA integration"/>
    <property type="evidence" value="ECO:0007669"/>
    <property type="project" value="UniProtKB-KW"/>
</dbReference>
<evidence type="ECO:0000256" key="1">
    <source>
        <dbReference type="ARBA" id="ARBA00008857"/>
    </source>
</evidence>
<dbReference type="Proteomes" id="UP000002745">
    <property type="component" value="Chromosome"/>
</dbReference>
<dbReference type="KEGG" id="hba:Hbal_1650"/>
<dbReference type="InterPro" id="IPR050808">
    <property type="entry name" value="Phage_Integrase"/>
</dbReference>
<dbReference type="RefSeq" id="WP_015827488.1">
    <property type="nucleotide sequence ID" value="NC_012982.1"/>
</dbReference>
<dbReference type="AlphaFoldDB" id="C6XJP3"/>
<dbReference type="STRING" id="582402.Hbal_1650"/>
<dbReference type="EMBL" id="CP001678">
    <property type="protein sequence ID" value="ACT59338.1"/>
    <property type="molecule type" value="Genomic_DNA"/>
</dbReference>
<dbReference type="eggNOG" id="COG0582">
    <property type="taxonomic scope" value="Bacteria"/>
</dbReference>
<dbReference type="PANTHER" id="PTHR30629">
    <property type="entry name" value="PROPHAGE INTEGRASE"/>
    <property type="match status" value="1"/>
</dbReference>
<evidence type="ECO:0000313" key="6">
    <source>
        <dbReference type="EMBL" id="ACT59338.1"/>
    </source>
</evidence>
<dbReference type="GO" id="GO:0003677">
    <property type="term" value="F:DNA binding"/>
    <property type="evidence" value="ECO:0007669"/>
    <property type="project" value="UniProtKB-KW"/>
</dbReference>
<evidence type="ECO:0000256" key="2">
    <source>
        <dbReference type="ARBA" id="ARBA00022908"/>
    </source>
</evidence>
<sequence>MPDLTSNKLSDLKCKRAKTGRHSDGGGLYLNVKQTGARNWLFIYRWGDKRPSIGLGGYPSVSLSEARKQAAMCRDWLNQTPRKDPKKEWMVLNAPEVRIEPFGPFALRHIDAIKGDFRNAKHIAQWRSTLERYAEPIWAKPLNEIEVDHVLKCLEPIWATKNETARRVRGRIEAVLESARVRGMREDPNPASWNGQLKHVLGRKRPKQKHLAALEYDQMHAFWQTLRQKSGIGALALQFTILTAARSGEVRGATWNEIDIEAGIWSIPAERMKAEKPHMVPLSQAALAIIDHISKARQGELIFMGMRAGKPISDMTMTKALRDMKLTNSQGEAVTAHGFRSTFSDWARNETDFPRELIEESLAHSLGKVEAAYRRGQAIERRRALMEAWALYVCG</sequence>
<keyword evidence="3" id="KW-0238">DNA-binding</keyword>
<evidence type="ECO:0000313" key="7">
    <source>
        <dbReference type="Proteomes" id="UP000002745"/>
    </source>
</evidence>
<accession>C6XJP3</accession>
<proteinExistence type="inferred from homology"/>
<dbReference type="InterPro" id="IPR013762">
    <property type="entry name" value="Integrase-like_cat_sf"/>
</dbReference>
<dbReference type="InterPro" id="IPR053876">
    <property type="entry name" value="Phage_int_M"/>
</dbReference>
<dbReference type="Gene3D" id="1.10.443.10">
    <property type="entry name" value="Intergrase catalytic core"/>
    <property type="match status" value="1"/>
</dbReference>
<dbReference type="PROSITE" id="PS51898">
    <property type="entry name" value="TYR_RECOMBINASE"/>
    <property type="match status" value="1"/>
</dbReference>
<dbReference type="OrthoDB" id="9795573at2"/>
<dbReference type="Gene3D" id="1.10.150.130">
    <property type="match status" value="1"/>
</dbReference>
<dbReference type="InterPro" id="IPR010998">
    <property type="entry name" value="Integrase_recombinase_N"/>
</dbReference>
<comment type="similarity">
    <text evidence="1">Belongs to the 'phage' integrase family.</text>
</comment>
<organism evidence="6 7">
    <name type="scientific">Hirschia baltica (strain ATCC 49814 / DSM 5838 / IFAM 1418)</name>
    <dbReference type="NCBI Taxonomy" id="582402"/>
    <lineage>
        <taxon>Bacteria</taxon>
        <taxon>Pseudomonadati</taxon>
        <taxon>Pseudomonadota</taxon>
        <taxon>Alphaproteobacteria</taxon>
        <taxon>Hyphomonadales</taxon>
        <taxon>Hyphomonadaceae</taxon>
        <taxon>Hirschia</taxon>
    </lineage>
</organism>
<evidence type="ECO:0000256" key="3">
    <source>
        <dbReference type="ARBA" id="ARBA00023125"/>
    </source>
</evidence>
<feature type="domain" description="Tyr recombinase" evidence="5">
    <location>
        <begin position="209"/>
        <end position="387"/>
    </location>
</feature>
<dbReference type="Pfam" id="PF00589">
    <property type="entry name" value="Phage_integrase"/>
    <property type="match status" value="1"/>
</dbReference>
<dbReference type="InterPro" id="IPR038488">
    <property type="entry name" value="Integrase_DNA-bd_sf"/>
</dbReference>